<evidence type="ECO:0000313" key="4">
    <source>
        <dbReference type="Proteomes" id="UP000050501"/>
    </source>
</evidence>
<keyword evidence="1" id="KW-0732">Signal</keyword>
<dbReference type="OrthoDB" id="159197at2"/>
<evidence type="ECO:0000256" key="1">
    <source>
        <dbReference type="SAM" id="SignalP"/>
    </source>
</evidence>
<name>A0A0P6X600_9CHLR</name>
<evidence type="ECO:0000259" key="2">
    <source>
        <dbReference type="Pfam" id="PF17115"/>
    </source>
</evidence>
<organism evidence="3 4">
    <name type="scientific">Levilinea saccharolytica</name>
    <dbReference type="NCBI Taxonomy" id="229921"/>
    <lineage>
        <taxon>Bacteria</taxon>
        <taxon>Bacillati</taxon>
        <taxon>Chloroflexota</taxon>
        <taxon>Anaerolineae</taxon>
        <taxon>Anaerolineales</taxon>
        <taxon>Anaerolineaceae</taxon>
        <taxon>Levilinea</taxon>
    </lineage>
</organism>
<protein>
    <recommendedName>
        <fullName evidence="2">DUF2154 domain-containing protein</fullName>
    </recommendedName>
</protein>
<dbReference type="RefSeq" id="WP_062418871.1">
    <property type="nucleotide sequence ID" value="NZ_DF967974.1"/>
</dbReference>
<comment type="caution">
    <text evidence="3">The sequence shown here is derived from an EMBL/GenBank/DDBJ whole genome shotgun (WGS) entry which is preliminary data.</text>
</comment>
<dbReference type="Proteomes" id="UP000050501">
    <property type="component" value="Unassembled WGS sequence"/>
</dbReference>
<evidence type="ECO:0000313" key="3">
    <source>
        <dbReference type="EMBL" id="KPL78454.1"/>
    </source>
</evidence>
<dbReference type="Pfam" id="PF17115">
    <property type="entry name" value="Toast_rack_N"/>
    <property type="match status" value="1"/>
</dbReference>
<proteinExistence type="predicted"/>
<reference evidence="3 4" key="1">
    <citation type="submission" date="2015-07" db="EMBL/GenBank/DDBJ databases">
        <title>Genome sequence of Levilinea saccharolytica DSM 16555.</title>
        <authorList>
            <person name="Hemp J."/>
            <person name="Ward L.M."/>
            <person name="Pace L.A."/>
            <person name="Fischer W.W."/>
        </authorList>
    </citation>
    <scope>NUCLEOTIDE SEQUENCE [LARGE SCALE GENOMIC DNA]</scope>
    <source>
        <strain evidence="3 4">KIBI-1</strain>
    </source>
</reference>
<dbReference type="STRING" id="229921.ADN01_14720"/>
<dbReference type="AlphaFoldDB" id="A0A0P6X600"/>
<dbReference type="EMBL" id="LGCM01000055">
    <property type="protein sequence ID" value="KPL78454.1"/>
    <property type="molecule type" value="Genomic_DNA"/>
</dbReference>
<keyword evidence="4" id="KW-1185">Reference proteome</keyword>
<accession>A0A0P6X600</accession>
<gene>
    <name evidence="3" type="ORF">ADN01_14720</name>
</gene>
<feature type="signal peptide" evidence="1">
    <location>
        <begin position="1"/>
        <end position="18"/>
    </location>
</feature>
<sequence length="287" mass="30036">MLKKITAMLLLLILPSLACTITVPTVRTVNTGATQTLTLAEPLPEGAAPARLLIEMGAGRLTLAPGAKTFVDGEIRCNVDSWQPKVTRQDGRLSLLQPTSLTAQFPNNDIVNEWDLRLGGAAPFELEVNAGAYDGSLDLSGLPITRLEMSSGASSLNVSFTQPNPQVMRLLSFKTGASSISLSGLANANFQEMTFEGGAGSYQLDFGGTLLQPANVRITGGVSSTTLRIPAETNAEVIVSGGLNNVSPSGTWNISGSTYRAEGPGPLLTIRVELGVGSLELIRADAP</sequence>
<feature type="chain" id="PRO_5006132857" description="DUF2154 domain-containing protein" evidence="1">
    <location>
        <begin position="19"/>
        <end position="287"/>
    </location>
</feature>
<feature type="domain" description="DUF2154" evidence="2">
    <location>
        <begin position="46"/>
        <end position="132"/>
    </location>
</feature>
<dbReference type="InterPro" id="IPR031346">
    <property type="entry name" value="DUF2154_N"/>
</dbReference>